<dbReference type="CDD" id="cd03386">
    <property type="entry name" value="PAP2_Aur1_like"/>
    <property type="match status" value="1"/>
</dbReference>
<proteinExistence type="predicted"/>
<dbReference type="Pfam" id="PF14378">
    <property type="entry name" value="PAP2_3"/>
    <property type="match status" value="1"/>
</dbReference>
<dbReference type="InterPro" id="IPR036938">
    <property type="entry name" value="PAP2/HPO_sf"/>
</dbReference>
<evidence type="ECO:0000256" key="3">
    <source>
        <dbReference type="ARBA" id="ARBA00022989"/>
    </source>
</evidence>
<dbReference type="InterPro" id="IPR052185">
    <property type="entry name" value="IPC_Synthase-Related"/>
</dbReference>
<keyword evidence="4 5" id="KW-0472">Membrane</keyword>
<accession>A0ABD5NJ11</accession>
<organism evidence="7 8">
    <name type="scientific">Halovivax cerinus</name>
    <dbReference type="NCBI Taxonomy" id="1487865"/>
    <lineage>
        <taxon>Archaea</taxon>
        <taxon>Methanobacteriati</taxon>
        <taxon>Methanobacteriota</taxon>
        <taxon>Stenosarchaea group</taxon>
        <taxon>Halobacteria</taxon>
        <taxon>Halobacteriales</taxon>
        <taxon>Natrialbaceae</taxon>
        <taxon>Halovivax</taxon>
    </lineage>
</organism>
<evidence type="ECO:0000256" key="4">
    <source>
        <dbReference type="ARBA" id="ARBA00023136"/>
    </source>
</evidence>
<keyword evidence="8" id="KW-1185">Reference proteome</keyword>
<evidence type="ECO:0000259" key="6">
    <source>
        <dbReference type="SMART" id="SM00014"/>
    </source>
</evidence>
<dbReference type="AlphaFoldDB" id="A0ABD5NJ11"/>
<dbReference type="Gene3D" id="1.20.144.10">
    <property type="entry name" value="Phosphatidic acid phosphatase type 2/haloperoxidase"/>
    <property type="match status" value="1"/>
</dbReference>
<dbReference type="GO" id="GO:0016020">
    <property type="term" value="C:membrane"/>
    <property type="evidence" value="ECO:0007669"/>
    <property type="project" value="UniProtKB-SubCell"/>
</dbReference>
<comment type="subcellular location">
    <subcellularLocation>
        <location evidence="1">Membrane</location>
        <topology evidence="1">Multi-pass membrane protein</topology>
    </subcellularLocation>
</comment>
<dbReference type="EMBL" id="JBHSAQ010000001">
    <property type="protein sequence ID" value="MFC3957109.1"/>
    <property type="molecule type" value="Genomic_DNA"/>
</dbReference>
<comment type="caution">
    <text evidence="7">The sequence shown here is derived from an EMBL/GenBank/DDBJ whole genome shotgun (WGS) entry which is preliminary data.</text>
</comment>
<name>A0ABD5NJ11_9EURY</name>
<dbReference type="PANTHER" id="PTHR31310:SF7">
    <property type="entry name" value="PA-PHOSPHATASE RELATED-FAMILY PROTEIN DDB_G0268928"/>
    <property type="match status" value="1"/>
</dbReference>
<feature type="transmembrane region" description="Helical" evidence="5">
    <location>
        <begin position="104"/>
        <end position="123"/>
    </location>
</feature>
<reference evidence="7 8" key="1">
    <citation type="journal article" date="2019" name="Int. J. Syst. Evol. Microbiol.">
        <title>The Global Catalogue of Microorganisms (GCM) 10K type strain sequencing project: providing services to taxonomists for standard genome sequencing and annotation.</title>
        <authorList>
            <consortium name="The Broad Institute Genomics Platform"/>
            <consortium name="The Broad Institute Genome Sequencing Center for Infectious Disease"/>
            <person name="Wu L."/>
            <person name="Ma J."/>
        </authorList>
    </citation>
    <scope>NUCLEOTIDE SEQUENCE [LARGE SCALE GENOMIC DNA]</scope>
    <source>
        <strain evidence="7 8">IBRC-M 10256</strain>
    </source>
</reference>
<protein>
    <submittedName>
        <fullName evidence="7">Phosphatase PAP2 family protein</fullName>
    </submittedName>
</protein>
<dbReference type="InterPro" id="IPR026841">
    <property type="entry name" value="Aur1/Ipt1"/>
</dbReference>
<evidence type="ECO:0000313" key="7">
    <source>
        <dbReference type="EMBL" id="MFC3957109.1"/>
    </source>
</evidence>
<feature type="transmembrane region" description="Helical" evidence="5">
    <location>
        <begin position="135"/>
        <end position="155"/>
    </location>
</feature>
<feature type="domain" description="Phosphatidic acid phosphatase type 2/haloperoxidase" evidence="6">
    <location>
        <begin position="130"/>
        <end position="256"/>
    </location>
</feature>
<dbReference type="RefSeq" id="WP_256531960.1">
    <property type="nucleotide sequence ID" value="NZ_CP101824.1"/>
</dbReference>
<dbReference type="PANTHER" id="PTHR31310">
    <property type="match status" value="1"/>
</dbReference>
<dbReference type="Proteomes" id="UP001595846">
    <property type="component" value="Unassembled WGS sequence"/>
</dbReference>
<keyword evidence="2 5" id="KW-0812">Transmembrane</keyword>
<evidence type="ECO:0000256" key="2">
    <source>
        <dbReference type="ARBA" id="ARBA00022692"/>
    </source>
</evidence>
<keyword evidence="3 5" id="KW-1133">Transmembrane helix</keyword>
<dbReference type="GeneID" id="73904726"/>
<sequence>MFVSILGRVSLVVTALLVLGIWRVIGFETLHQALRDWRPRIRSVLPVTIALAPVLIVNKLARQSLVTISQEYGLRVGDLFYEIEGGFILVFEVIWSPATTHYFSFIYIYGYAFLLVFPIVMYFTLRDTTTLRRLLGAYALNYAIGVTLYVVFHAFGPRQYLGGEIETMLYQVQPNVQYLTREINHYTNVFPSLHTSLSATVMLFAIESRSEFPAWTPVAIVLAVSVWLSTMYLGIHWAIDVLAGLILAVVCVDLSHRLIGRFDVDRRLESVYDWIASIRGRIGA</sequence>
<dbReference type="SMART" id="SM00014">
    <property type="entry name" value="acidPPc"/>
    <property type="match status" value="1"/>
</dbReference>
<gene>
    <name evidence="7" type="ORF">ACFOUR_01810</name>
</gene>
<evidence type="ECO:0000256" key="1">
    <source>
        <dbReference type="ARBA" id="ARBA00004141"/>
    </source>
</evidence>
<evidence type="ECO:0000313" key="8">
    <source>
        <dbReference type="Proteomes" id="UP001595846"/>
    </source>
</evidence>
<feature type="transmembrane region" description="Helical" evidence="5">
    <location>
        <begin position="241"/>
        <end position="259"/>
    </location>
</feature>
<evidence type="ECO:0000256" key="5">
    <source>
        <dbReference type="SAM" id="Phobius"/>
    </source>
</evidence>
<dbReference type="InterPro" id="IPR000326">
    <property type="entry name" value="PAP2/HPO"/>
</dbReference>
<feature type="transmembrane region" description="Helical" evidence="5">
    <location>
        <begin position="42"/>
        <end position="58"/>
    </location>
</feature>
<dbReference type="SUPFAM" id="SSF48317">
    <property type="entry name" value="Acid phosphatase/Vanadium-dependent haloperoxidase"/>
    <property type="match status" value="1"/>
</dbReference>